<dbReference type="Pfam" id="PF04018">
    <property type="entry name" value="VCA0040-like"/>
    <property type="match status" value="1"/>
</dbReference>
<feature type="transmembrane region" description="Helical" evidence="1">
    <location>
        <begin position="294"/>
        <end position="314"/>
    </location>
</feature>
<dbReference type="AlphaFoldDB" id="A0A5B9R1R6"/>
<dbReference type="PANTHER" id="PTHR37308">
    <property type="entry name" value="INTEGRAL MEMBRANE PROTEIN"/>
    <property type="match status" value="1"/>
</dbReference>
<keyword evidence="1" id="KW-1133">Transmembrane helix</keyword>
<feature type="transmembrane region" description="Helical" evidence="1">
    <location>
        <begin position="191"/>
        <end position="207"/>
    </location>
</feature>
<reference evidence="2 3" key="1">
    <citation type="submission" date="2019-08" db="EMBL/GenBank/DDBJ databases">
        <title>Deep-cultivation of Planctomycetes and their phenomic and genomic characterization uncovers novel biology.</title>
        <authorList>
            <person name="Wiegand S."/>
            <person name="Jogler M."/>
            <person name="Boedeker C."/>
            <person name="Pinto D."/>
            <person name="Vollmers J."/>
            <person name="Rivas-Marin E."/>
            <person name="Kohn T."/>
            <person name="Peeters S.H."/>
            <person name="Heuer A."/>
            <person name="Rast P."/>
            <person name="Oberbeckmann S."/>
            <person name="Bunk B."/>
            <person name="Jeske O."/>
            <person name="Meyerdierks A."/>
            <person name="Storesund J.E."/>
            <person name="Kallscheuer N."/>
            <person name="Luecker S."/>
            <person name="Lage O.M."/>
            <person name="Pohl T."/>
            <person name="Merkel B.J."/>
            <person name="Hornburger P."/>
            <person name="Mueller R.-W."/>
            <person name="Bruemmer F."/>
            <person name="Labrenz M."/>
            <person name="Spormann A.M."/>
            <person name="Op den Camp H."/>
            <person name="Overmann J."/>
            <person name="Amann R."/>
            <person name="Jetten M.S.M."/>
            <person name="Mascher T."/>
            <person name="Medema M.H."/>
            <person name="Devos D.P."/>
            <person name="Kaster A.-K."/>
            <person name="Ovreas L."/>
            <person name="Rohde M."/>
            <person name="Galperin M.Y."/>
            <person name="Jogler C."/>
        </authorList>
    </citation>
    <scope>NUCLEOTIDE SEQUENCE [LARGE SCALE GENOMIC DNA]</scope>
    <source>
        <strain evidence="2 3">UC8</strain>
    </source>
</reference>
<keyword evidence="1" id="KW-0812">Transmembrane</keyword>
<keyword evidence="1" id="KW-0472">Membrane</keyword>
<organism evidence="2 3">
    <name type="scientific">Roseimaritima ulvae</name>
    <dbReference type="NCBI Taxonomy" id="980254"/>
    <lineage>
        <taxon>Bacteria</taxon>
        <taxon>Pseudomonadati</taxon>
        <taxon>Planctomycetota</taxon>
        <taxon>Planctomycetia</taxon>
        <taxon>Pirellulales</taxon>
        <taxon>Pirellulaceae</taxon>
        <taxon>Roseimaritima</taxon>
    </lineage>
</organism>
<name>A0A5B9R1R6_9BACT</name>
<feature type="transmembrane region" description="Helical" evidence="1">
    <location>
        <begin position="244"/>
        <end position="274"/>
    </location>
</feature>
<dbReference type="Proteomes" id="UP000325286">
    <property type="component" value="Chromosome"/>
</dbReference>
<dbReference type="InterPro" id="IPR007163">
    <property type="entry name" value="VCA0040-like"/>
</dbReference>
<proteinExistence type="predicted"/>
<keyword evidence="3" id="KW-1185">Reference proteome</keyword>
<feature type="transmembrane region" description="Helical" evidence="1">
    <location>
        <begin position="371"/>
        <end position="390"/>
    </location>
</feature>
<evidence type="ECO:0008006" key="4">
    <source>
        <dbReference type="Google" id="ProtNLM"/>
    </source>
</evidence>
<evidence type="ECO:0000313" key="3">
    <source>
        <dbReference type="Proteomes" id="UP000325286"/>
    </source>
</evidence>
<accession>A0A5B9R1R6</accession>
<dbReference type="PANTHER" id="PTHR37308:SF1">
    <property type="entry name" value="POLYPRENYL-PHOSPHATE TRANSPORTER"/>
    <property type="match status" value="1"/>
</dbReference>
<protein>
    <recommendedName>
        <fullName evidence="4">DUF368 domain-containing protein</fullName>
    </recommendedName>
</protein>
<evidence type="ECO:0000256" key="1">
    <source>
        <dbReference type="SAM" id="Phobius"/>
    </source>
</evidence>
<dbReference type="KEGG" id="rul:UC8_54030"/>
<feature type="transmembrane region" description="Helical" evidence="1">
    <location>
        <begin position="7"/>
        <end position="36"/>
    </location>
</feature>
<feature type="transmembrane region" description="Helical" evidence="1">
    <location>
        <begin position="161"/>
        <end position="184"/>
    </location>
</feature>
<dbReference type="EMBL" id="CP042914">
    <property type="protein sequence ID" value="QEG43356.1"/>
    <property type="molecule type" value="Genomic_DNA"/>
</dbReference>
<feature type="transmembrane region" description="Helical" evidence="1">
    <location>
        <begin position="213"/>
        <end position="232"/>
    </location>
</feature>
<sequence length="404" mass="43705">MVVGCWLLVVGCWLLVVGCWLLAVGCWLLAVGWWLVVGGWWLVVGRKGQADKSQISNLKSQISNLKSQISNLKSQENPVPDSPPPPSPVAATWTADIVNVLRGYLMGAADTVPGVSGGTVALILGHYQRLVTAISHFDSTALHMLRQRQLRAAAVHCDLRFLIALGIGVATGILTLASLMHWLLDHRMPETLSVFFGLVLASSMIVAQQIRRWSAGSITLGLLAVVSAYALCSLTPTATEPSLGFIFLAAMIAICAMILPGISGAFILLLLGVYQPITGLIKDLAHGQLTTDALIKLSTFALGCALGLALFSRLLRWLLARYRDPTFAVLLGLMLGSLRRLWPLQQATPETLDAKFSQRQWVLVSPADWPGSLWLLLGLALAACVGVLVFEQLGRRLSQHEERP</sequence>
<evidence type="ECO:0000313" key="2">
    <source>
        <dbReference type="EMBL" id="QEG43356.1"/>
    </source>
</evidence>
<gene>
    <name evidence="2" type="ORF">UC8_54030</name>
</gene>